<dbReference type="InterPro" id="IPR018247">
    <property type="entry name" value="EF_Hand_1_Ca_BS"/>
</dbReference>
<dbReference type="AlphaFoldDB" id="A0A0M0JTX3"/>
<name>A0A0M0JTX3_9EUKA</name>
<feature type="domain" description="EF-hand" evidence="3">
    <location>
        <begin position="135"/>
        <end position="170"/>
    </location>
</feature>
<evidence type="ECO:0000256" key="1">
    <source>
        <dbReference type="ARBA" id="ARBA00022837"/>
    </source>
</evidence>
<dbReference type="EMBL" id="JWZX01002355">
    <property type="protein sequence ID" value="KOO29802.1"/>
    <property type="molecule type" value="Genomic_DNA"/>
</dbReference>
<dbReference type="PROSITE" id="PS50222">
    <property type="entry name" value="EF_HAND_2"/>
    <property type="match status" value="2"/>
</dbReference>
<dbReference type="InterPro" id="IPR002048">
    <property type="entry name" value="EF_hand_dom"/>
</dbReference>
<evidence type="ECO:0000313" key="5">
    <source>
        <dbReference type="Proteomes" id="UP000037460"/>
    </source>
</evidence>
<dbReference type="Gene3D" id="1.10.238.10">
    <property type="entry name" value="EF-hand"/>
    <property type="match status" value="1"/>
</dbReference>
<dbReference type="GO" id="GO:0005509">
    <property type="term" value="F:calcium ion binding"/>
    <property type="evidence" value="ECO:0007669"/>
    <property type="project" value="InterPro"/>
</dbReference>
<feature type="region of interest" description="Disordered" evidence="2">
    <location>
        <begin position="183"/>
        <end position="244"/>
    </location>
</feature>
<protein>
    <recommendedName>
        <fullName evidence="3">EF-hand domain-containing protein</fullName>
    </recommendedName>
</protein>
<dbReference type="CDD" id="cd00051">
    <property type="entry name" value="EFh"/>
    <property type="match status" value="1"/>
</dbReference>
<dbReference type="PROSITE" id="PS00018">
    <property type="entry name" value="EF_HAND_1"/>
    <property type="match status" value="2"/>
</dbReference>
<reference evidence="5" key="1">
    <citation type="journal article" date="2015" name="PLoS Genet.">
        <title>Genome Sequence and Transcriptome Analyses of Chrysochromulina tobin: Metabolic Tools for Enhanced Algal Fitness in the Prominent Order Prymnesiales (Haptophyceae).</title>
        <authorList>
            <person name="Hovde B.T."/>
            <person name="Deodato C.R."/>
            <person name="Hunsperger H.M."/>
            <person name="Ryken S.A."/>
            <person name="Yost W."/>
            <person name="Jha R.K."/>
            <person name="Patterson J."/>
            <person name="Monnat R.J. Jr."/>
            <person name="Barlow S.B."/>
            <person name="Starkenburg S.R."/>
            <person name="Cattolico R.A."/>
        </authorList>
    </citation>
    <scope>NUCLEOTIDE SEQUENCE</scope>
    <source>
        <strain evidence="5">CCMP291</strain>
    </source>
</reference>
<proteinExistence type="predicted"/>
<keyword evidence="5" id="KW-1185">Reference proteome</keyword>
<accession>A0A0M0JTX3</accession>
<gene>
    <name evidence="4" type="ORF">Ctob_000884</name>
</gene>
<dbReference type="OrthoDB" id="8961427at2759"/>
<organism evidence="4 5">
    <name type="scientific">Chrysochromulina tobinii</name>
    <dbReference type="NCBI Taxonomy" id="1460289"/>
    <lineage>
        <taxon>Eukaryota</taxon>
        <taxon>Haptista</taxon>
        <taxon>Haptophyta</taxon>
        <taxon>Prymnesiophyceae</taxon>
        <taxon>Prymnesiales</taxon>
        <taxon>Chrysochromulinaceae</taxon>
        <taxon>Chrysochromulina</taxon>
    </lineage>
</organism>
<dbReference type="InterPro" id="IPR011992">
    <property type="entry name" value="EF-hand-dom_pair"/>
</dbReference>
<dbReference type="Proteomes" id="UP000037460">
    <property type="component" value="Unassembled WGS sequence"/>
</dbReference>
<feature type="domain" description="EF-hand" evidence="3">
    <location>
        <begin position="76"/>
        <end position="111"/>
    </location>
</feature>
<evidence type="ECO:0000259" key="3">
    <source>
        <dbReference type="PROSITE" id="PS50222"/>
    </source>
</evidence>
<comment type="caution">
    <text evidence="4">The sequence shown here is derived from an EMBL/GenBank/DDBJ whole genome shotgun (WGS) entry which is preliminary data.</text>
</comment>
<dbReference type="SMART" id="SM00054">
    <property type="entry name" value="EFh"/>
    <property type="match status" value="2"/>
</dbReference>
<evidence type="ECO:0000313" key="4">
    <source>
        <dbReference type="EMBL" id="KOO29802.1"/>
    </source>
</evidence>
<dbReference type="SUPFAM" id="SSF47473">
    <property type="entry name" value="EF-hand"/>
    <property type="match status" value="1"/>
</dbReference>
<evidence type="ECO:0000256" key="2">
    <source>
        <dbReference type="SAM" id="MobiDB-lite"/>
    </source>
</evidence>
<keyword evidence="1" id="KW-0106">Calcium</keyword>
<sequence length="244" mass="28184">MPLFPQLYSKEQVFISGRYAFELKRMEKNILRFTNSGGPQDRLALLAFCRDMYAELERERLDLLAREEAWRREWGGKKGQVRALFDAIDTDGSGVIDIDELSQALHQMPDFFGYSDGGTPEGMQEWLKDEVAGAAGGAGVIDLFKRLDADGDGKVNWEEFWTVIGEWMETGFNRLEELRKREGQLKEERERALAEEATRHAAEEERKRREAEESLQRDMEKEQRKAELAAMDEADKEAARQKKK</sequence>
<dbReference type="Pfam" id="PF13499">
    <property type="entry name" value="EF-hand_7"/>
    <property type="match status" value="1"/>
</dbReference>
<feature type="compositionally biased region" description="Basic and acidic residues" evidence="2">
    <location>
        <begin position="183"/>
        <end position="227"/>
    </location>
</feature>